<dbReference type="GO" id="GO:0003677">
    <property type="term" value="F:DNA binding"/>
    <property type="evidence" value="ECO:0007669"/>
    <property type="project" value="InterPro"/>
</dbReference>
<feature type="region of interest" description="Disordered" evidence="4">
    <location>
        <begin position="100"/>
        <end position="123"/>
    </location>
</feature>
<dbReference type="GO" id="GO:0006351">
    <property type="term" value="P:DNA-templated transcription"/>
    <property type="evidence" value="ECO:0007669"/>
    <property type="project" value="InterPro"/>
</dbReference>
<evidence type="ECO:0000259" key="5">
    <source>
        <dbReference type="PROSITE" id="PS50048"/>
    </source>
</evidence>
<feature type="compositionally biased region" description="Polar residues" evidence="4">
    <location>
        <begin position="1"/>
        <end position="15"/>
    </location>
</feature>
<dbReference type="SUPFAM" id="SSF57701">
    <property type="entry name" value="Zn2/Cys6 DNA-binding domain"/>
    <property type="match status" value="1"/>
</dbReference>
<evidence type="ECO:0000256" key="2">
    <source>
        <dbReference type="ARBA" id="ARBA00022723"/>
    </source>
</evidence>
<keyword evidence="2" id="KW-0479">Metal-binding</keyword>
<dbReference type="SMART" id="SM00906">
    <property type="entry name" value="Fungal_trans"/>
    <property type="match status" value="1"/>
</dbReference>
<dbReference type="AlphaFoldDB" id="A0A8H3IP48"/>
<comment type="subcellular location">
    <subcellularLocation>
        <location evidence="1">Nucleus</location>
    </subcellularLocation>
</comment>
<evidence type="ECO:0000313" key="7">
    <source>
        <dbReference type="Proteomes" id="UP000664169"/>
    </source>
</evidence>
<dbReference type="PROSITE" id="PS50048">
    <property type="entry name" value="ZN2_CY6_FUNGAL_2"/>
    <property type="match status" value="1"/>
</dbReference>
<dbReference type="GO" id="GO:0008270">
    <property type="term" value="F:zinc ion binding"/>
    <property type="evidence" value="ECO:0007669"/>
    <property type="project" value="InterPro"/>
</dbReference>
<evidence type="ECO:0000256" key="4">
    <source>
        <dbReference type="SAM" id="MobiDB-lite"/>
    </source>
</evidence>
<keyword evidence="7" id="KW-1185">Reference proteome</keyword>
<dbReference type="Pfam" id="PF04082">
    <property type="entry name" value="Fungal_trans"/>
    <property type="match status" value="1"/>
</dbReference>
<dbReference type="InterPro" id="IPR050613">
    <property type="entry name" value="Sec_Metabolite_Reg"/>
</dbReference>
<feature type="domain" description="Zn(2)-C6 fungal-type" evidence="5">
    <location>
        <begin position="34"/>
        <end position="63"/>
    </location>
</feature>
<dbReference type="InterPro" id="IPR001138">
    <property type="entry name" value="Zn2Cys6_DnaBD"/>
</dbReference>
<evidence type="ECO:0000313" key="6">
    <source>
        <dbReference type="EMBL" id="CAF9926288.1"/>
    </source>
</evidence>
<proteinExistence type="predicted"/>
<protein>
    <recommendedName>
        <fullName evidence="5">Zn(2)-C6 fungal-type domain-containing protein</fullName>
    </recommendedName>
</protein>
<dbReference type="InterPro" id="IPR036864">
    <property type="entry name" value="Zn2-C6_fun-type_DNA-bd_sf"/>
</dbReference>
<dbReference type="Gene3D" id="4.10.240.10">
    <property type="entry name" value="Zn(2)-C6 fungal-type DNA-binding domain"/>
    <property type="match status" value="1"/>
</dbReference>
<gene>
    <name evidence="6" type="ORF">GOMPHAMPRED_004098</name>
</gene>
<dbReference type="PANTHER" id="PTHR31001">
    <property type="entry name" value="UNCHARACTERIZED TRANSCRIPTIONAL REGULATORY PROTEIN"/>
    <property type="match status" value="1"/>
</dbReference>
<name>A0A8H3IP48_9LECA</name>
<dbReference type="SMART" id="SM00066">
    <property type="entry name" value="GAL4"/>
    <property type="match status" value="1"/>
</dbReference>
<evidence type="ECO:0000256" key="3">
    <source>
        <dbReference type="ARBA" id="ARBA00023242"/>
    </source>
</evidence>
<keyword evidence="3" id="KW-0539">Nucleus</keyword>
<dbReference type="EMBL" id="CAJPDQ010000025">
    <property type="protein sequence ID" value="CAF9926288.1"/>
    <property type="molecule type" value="Genomic_DNA"/>
</dbReference>
<dbReference type="CDD" id="cd12148">
    <property type="entry name" value="fungal_TF_MHR"/>
    <property type="match status" value="1"/>
</dbReference>
<organism evidence="6 7">
    <name type="scientific">Gomphillus americanus</name>
    <dbReference type="NCBI Taxonomy" id="1940652"/>
    <lineage>
        <taxon>Eukaryota</taxon>
        <taxon>Fungi</taxon>
        <taxon>Dikarya</taxon>
        <taxon>Ascomycota</taxon>
        <taxon>Pezizomycotina</taxon>
        <taxon>Lecanoromycetes</taxon>
        <taxon>OSLEUM clade</taxon>
        <taxon>Ostropomycetidae</taxon>
        <taxon>Ostropales</taxon>
        <taxon>Graphidaceae</taxon>
        <taxon>Gomphilloideae</taxon>
        <taxon>Gomphillus</taxon>
    </lineage>
</organism>
<accession>A0A8H3IP48</accession>
<reference evidence="6" key="1">
    <citation type="submission" date="2021-03" db="EMBL/GenBank/DDBJ databases">
        <authorList>
            <person name="Tagirdzhanova G."/>
        </authorList>
    </citation>
    <scope>NUCLEOTIDE SEQUENCE</scope>
</reference>
<dbReference type="Proteomes" id="UP000664169">
    <property type="component" value="Unassembled WGS sequence"/>
</dbReference>
<feature type="compositionally biased region" description="Acidic residues" evidence="4">
    <location>
        <begin position="102"/>
        <end position="113"/>
    </location>
</feature>
<feature type="region of interest" description="Disordered" evidence="4">
    <location>
        <begin position="1"/>
        <end position="24"/>
    </location>
</feature>
<comment type="caution">
    <text evidence="6">The sequence shown here is derived from an EMBL/GenBank/DDBJ whole genome shotgun (WGS) entry which is preliminary data.</text>
</comment>
<dbReference type="GO" id="GO:0005634">
    <property type="term" value="C:nucleus"/>
    <property type="evidence" value="ECO:0007669"/>
    <property type="project" value="UniProtKB-SubCell"/>
</dbReference>
<dbReference type="InterPro" id="IPR007219">
    <property type="entry name" value="XnlR_reg_dom"/>
</dbReference>
<dbReference type="GO" id="GO:0000981">
    <property type="term" value="F:DNA-binding transcription factor activity, RNA polymerase II-specific"/>
    <property type="evidence" value="ECO:0007669"/>
    <property type="project" value="InterPro"/>
</dbReference>
<dbReference type="OrthoDB" id="2269373at2759"/>
<evidence type="ECO:0000256" key="1">
    <source>
        <dbReference type="ARBA" id="ARBA00004123"/>
    </source>
</evidence>
<dbReference type="PANTHER" id="PTHR31001:SF85">
    <property type="entry name" value="ZN(II)2CYS6 TRANSCRIPTION FACTOR (EUROFUNG)"/>
    <property type="match status" value="1"/>
</dbReference>
<sequence>MSYQPESPSGAQPSVSPDGGTLPAVAPKQAKGLACIFCQQRKVKCDRKNPCNTCTKARVQCAYRTRRAPRRKEARATEVSLRARLGRLEDLLKSAVARNELLEGEGGDHDEQETGGPSEDKGHDFITSRFAHTLTLREWIGSGQAEPPETEKVHSKSFFQGRMFTEPGKSRYIENKLWSKIYDEVKDAQEILDEDSSSESEGEDSLADGRYDSLADDLILGSHDARTDLCTLFPTSANMSILWVAFTENVNPLNKIVHVPSAQSIVADAMSNPQLVSKVDTAFLFATWLAGASSLSDEDCRMLLGESRAVLLKRYKVGTQKALLNANYMRSSNLNCLRAFVIYLLAIRPYHDSKTFWAIIGIAVRMAQRLGIHKDGAQFNLPPFETEMRRRLWWQIIHIDVRASEVAGAGIMTVAIGDIKRPLNVNDEDMSPDMLSPPVEHEGPTEMCFVLLRCSIGRYFRYLFRPVGSPIEPGVEYEFAHPEKTMDQLMEEFEAYIQEKFLINADPLVPIQFFTSMVARAIMCSWKVMNALRKAAEAPSNMSQANRDLLFEEALKGIEYDNLGHTNKSTQRFMWHIASHFQWHSLISLLHELRARPSGELVERAWGQVAETYKNRPELMKIKNPLHAAIGRLTMAAWRIREDYYTRLHKAPIPTPAYIVALRQQLLAREGARDRSTTGSIISQDIGSGSDFVNMMSANTSVSPATMPDNPPAFKFDSFSPSGMTDTGASFSTGPVSVARIESDLSNEDWFNTPLSPNSESAFNPGQMDWSMWGTLLQDYELPIDGMDFAVPATQSPLFGTGYNVG</sequence>
<dbReference type="CDD" id="cd00067">
    <property type="entry name" value="GAL4"/>
    <property type="match status" value="1"/>
</dbReference>
<dbReference type="Pfam" id="PF00172">
    <property type="entry name" value="Zn_clus"/>
    <property type="match status" value="1"/>
</dbReference>